<feature type="signal peptide" evidence="1">
    <location>
        <begin position="1"/>
        <end position="25"/>
    </location>
</feature>
<dbReference type="Gene3D" id="3.40.50.1820">
    <property type="entry name" value="alpha/beta hydrolase"/>
    <property type="match status" value="1"/>
</dbReference>
<evidence type="ECO:0000313" key="3">
    <source>
        <dbReference type="Proteomes" id="UP000195807"/>
    </source>
</evidence>
<proteinExistence type="predicted"/>
<dbReference type="STRING" id="450378.GCA_001661675_00914"/>
<dbReference type="InterPro" id="IPR029058">
    <property type="entry name" value="AB_hydrolase_fold"/>
</dbReference>
<sequence>MAIRSILSAGLALALASAATAPVHAQVGTQQPPVVEGAAKVRIDHVTVHSDAIAGNLMGTTAERDVHVVLPPSYDQNPDRRYPVVYALHGYWVKAEQWLKEVHMPQTAEGAFASGVPEMILVFPDSWNEHNGSFYSDSPTTGNFEDFIADELIDYVDRNYRTIARPESRGLVGHSMGGYGASRIGIKHADKYGALYLMAPCCQSPMGSRDLTAQDVQTIIAVPSVAASQELPGNLRSALAVAAAFSPDPDAAPLYVDLPVDAQGKERPDVLARWKANSPLSFLDRYADKVRDYRAVAIDVGDKDFLLDDARLLHDALLARGIDNTLDVYDGDHTNRLGFRMQDHVLPFFGRTLVTGTSE</sequence>
<dbReference type="PANTHER" id="PTHR48098:SF1">
    <property type="entry name" value="DIACYLGLYCEROL ACYLTRANSFERASE_MYCOLYLTRANSFERASE AG85A"/>
    <property type="match status" value="1"/>
</dbReference>
<dbReference type="AlphaFoldDB" id="A0A1Z1FA11"/>
<keyword evidence="1" id="KW-0732">Signal</keyword>
<dbReference type="Pfam" id="PF00756">
    <property type="entry name" value="Esterase"/>
    <property type="match status" value="1"/>
</dbReference>
<name>A0A1Z1FA11_9SPHN</name>
<dbReference type="OrthoDB" id="9784036at2"/>
<gene>
    <name evidence="2" type="ORF">A9D14_04560</name>
</gene>
<reference evidence="2 3" key="1">
    <citation type="submission" date="2017-01" db="EMBL/GenBank/DDBJ databases">
        <title>Complete genome sequence of esterase-producing bacterium Croceicoccus marinus E4A9.</title>
        <authorList>
            <person name="Wu Y.-H."/>
            <person name="Cheng H."/>
            <person name="Xu L."/>
            <person name="Huo Y.-Y."/>
            <person name="Wang C.-S."/>
            <person name="Xu X.-W."/>
        </authorList>
    </citation>
    <scope>NUCLEOTIDE SEQUENCE [LARGE SCALE GENOMIC DNA]</scope>
    <source>
        <strain evidence="2 3">E4A9</strain>
    </source>
</reference>
<protein>
    <submittedName>
        <fullName evidence="2">Esterase</fullName>
    </submittedName>
</protein>
<dbReference type="KEGG" id="cman:A9D14_04560"/>
<evidence type="ECO:0000256" key="1">
    <source>
        <dbReference type="SAM" id="SignalP"/>
    </source>
</evidence>
<accession>A0A1Z1FA11</accession>
<keyword evidence="3" id="KW-1185">Reference proteome</keyword>
<dbReference type="Proteomes" id="UP000195807">
    <property type="component" value="Chromosome"/>
</dbReference>
<dbReference type="RefSeq" id="WP_066843312.1">
    <property type="nucleotide sequence ID" value="NZ_CP019602.1"/>
</dbReference>
<dbReference type="InterPro" id="IPR000801">
    <property type="entry name" value="Esterase-like"/>
</dbReference>
<dbReference type="InterPro" id="IPR050583">
    <property type="entry name" value="Mycobacterial_A85_antigen"/>
</dbReference>
<dbReference type="PANTHER" id="PTHR48098">
    <property type="entry name" value="ENTEROCHELIN ESTERASE-RELATED"/>
    <property type="match status" value="1"/>
</dbReference>
<feature type="chain" id="PRO_5011768722" evidence="1">
    <location>
        <begin position="26"/>
        <end position="359"/>
    </location>
</feature>
<dbReference type="SUPFAM" id="SSF53474">
    <property type="entry name" value="alpha/beta-Hydrolases"/>
    <property type="match status" value="1"/>
</dbReference>
<dbReference type="GO" id="GO:0016747">
    <property type="term" value="F:acyltransferase activity, transferring groups other than amino-acyl groups"/>
    <property type="evidence" value="ECO:0007669"/>
    <property type="project" value="TreeGrafter"/>
</dbReference>
<evidence type="ECO:0000313" key="2">
    <source>
        <dbReference type="EMBL" id="ARU15584.1"/>
    </source>
</evidence>
<dbReference type="EMBL" id="CP019602">
    <property type="protein sequence ID" value="ARU15584.1"/>
    <property type="molecule type" value="Genomic_DNA"/>
</dbReference>
<organism evidence="2 3">
    <name type="scientific">Croceicoccus marinus</name>
    <dbReference type="NCBI Taxonomy" id="450378"/>
    <lineage>
        <taxon>Bacteria</taxon>
        <taxon>Pseudomonadati</taxon>
        <taxon>Pseudomonadota</taxon>
        <taxon>Alphaproteobacteria</taxon>
        <taxon>Sphingomonadales</taxon>
        <taxon>Erythrobacteraceae</taxon>
        <taxon>Croceicoccus</taxon>
    </lineage>
</organism>